<evidence type="ECO:0000256" key="1">
    <source>
        <dbReference type="ARBA" id="ARBA00000832"/>
    </source>
</evidence>
<gene>
    <name evidence="7" type="primary">pgl</name>
    <name evidence="9" type="ORF">HHI_07842</name>
</gene>
<dbReference type="CDD" id="cd01400">
    <property type="entry name" value="6PGL"/>
    <property type="match status" value="1"/>
</dbReference>
<evidence type="ECO:0000256" key="2">
    <source>
        <dbReference type="ARBA" id="ARBA00002681"/>
    </source>
</evidence>
<dbReference type="OrthoDB" id="9810967at2"/>
<organism evidence="9 10">
    <name type="scientific">Hyphomonas hirschiana VP5</name>
    <dbReference type="NCBI Taxonomy" id="1280951"/>
    <lineage>
        <taxon>Bacteria</taxon>
        <taxon>Pseudomonadati</taxon>
        <taxon>Pseudomonadota</taxon>
        <taxon>Alphaproteobacteria</taxon>
        <taxon>Hyphomonadales</taxon>
        <taxon>Hyphomonadaceae</taxon>
        <taxon>Hyphomonas</taxon>
    </lineage>
</organism>
<protein>
    <recommendedName>
        <fullName evidence="6 7">6-phosphogluconolactonase</fullName>
        <shortName evidence="7">6PGL</shortName>
        <ecNumber evidence="5 7">3.1.1.31</ecNumber>
    </recommendedName>
</protein>
<comment type="function">
    <text evidence="2 7">Hydrolysis of 6-phosphogluconolactone to 6-phosphogluconate.</text>
</comment>
<comment type="catalytic activity">
    <reaction evidence="1 7">
        <text>6-phospho-D-glucono-1,5-lactone + H2O = 6-phospho-D-gluconate + H(+)</text>
        <dbReference type="Rhea" id="RHEA:12556"/>
        <dbReference type="ChEBI" id="CHEBI:15377"/>
        <dbReference type="ChEBI" id="CHEBI:15378"/>
        <dbReference type="ChEBI" id="CHEBI:57955"/>
        <dbReference type="ChEBI" id="CHEBI:58759"/>
        <dbReference type="EC" id="3.1.1.31"/>
    </reaction>
</comment>
<dbReference type="InterPro" id="IPR005900">
    <property type="entry name" value="6-phosphogluconolactonase_DevB"/>
</dbReference>
<evidence type="ECO:0000256" key="7">
    <source>
        <dbReference type="RuleBase" id="RU365095"/>
    </source>
</evidence>
<dbReference type="RefSeq" id="WP_011646743.1">
    <property type="nucleotide sequence ID" value="NZ_ARYI01000005.1"/>
</dbReference>
<dbReference type="GO" id="GO:0017057">
    <property type="term" value="F:6-phosphogluconolactonase activity"/>
    <property type="evidence" value="ECO:0007669"/>
    <property type="project" value="UniProtKB-UniRule"/>
</dbReference>
<dbReference type="SUPFAM" id="SSF100950">
    <property type="entry name" value="NagB/RpiA/CoA transferase-like"/>
    <property type="match status" value="1"/>
</dbReference>
<dbReference type="PATRIC" id="fig|1280951.3.peg.1585"/>
<evidence type="ECO:0000256" key="6">
    <source>
        <dbReference type="ARBA" id="ARBA00020337"/>
    </source>
</evidence>
<keyword evidence="7" id="KW-0378">Hydrolase</keyword>
<dbReference type="UniPathway" id="UPA00115">
    <property type="reaction ID" value="UER00409"/>
</dbReference>
<accession>A0A059FWU0</accession>
<sequence>MESRLIVLDDREAASVLAAELASLHLSRAIAKDGHASFMVSGGSSPARMLSLLSQDALDWASVTVGLVDERWVSPDHPGSNEKGVREKLLKGPAAAARFIPMKTDDADPASAVADRAAAYAPHVLPISCILLGIGPDAHTASWYPGSMGLDQAMYPEEGAIIAAVDAGNTPVSGDFHQRMTLTAGPICSAASAILLMFGEDKRSALEQSLKGDEKQFPVRRAIEGLGRRLSIIWAP</sequence>
<evidence type="ECO:0000256" key="4">
    <source>
        <dbReference type="ARBA" id="ARBA00010662"/>
    </source>
</evidence>
<evidence type="ECO:0000256" key="3">
    <source>
        <dbReference type="ARBA" id="ARBA00004961"/>
    </source>
</evidence>
<dbReference type="GO" id="GO:0006098">
    <property type="term" value="P:pentose-phosphate shunt"/>
    <property type="evidence" value="ECO:0007669"/>
    <property type="project" value="UniProtKB-UniPathway"/>
</dbReference>
<dbReference type="AlphaFoldDB" id="A0A059FWU0"/>
<dbReference type="Gene3D" id="3.40.50.1360">
    <property type="match status" value="1"/>
</dbReference>
<dbReference type="InterPro" id="IPR039104">
    <property type="entry name" value="6PGL"/>
</dbReference>
<evidence type="ECO:0000259" key="8">
    <source>
        <dbReference type="Pfam" id="PF01182"/>
    </source>
</evidence>
<dbReference type="InterPro" id="IPR037171">
    <property type="entry name" value="NagB/RpiA_transferase-like"/>
</dbReference>
<dbReference type="EC" id="3.1.1.31" evidence="5 7"/>
<feature type="domain" description="Glucosamine/galactosamine-6-phosphate isomerase" evidence="8">
    <location>
        <begin position="12"/>
        <end position="222"/>
    </location>
</feature>
<dbReference type="Proteomes" id="UP000025061">
    <property type="component" value="Unassembled WGS sequence"/>
</dbReference>
<dbReference type="PANTHER" id="PTHR11054:SF0">
    <property type="entry name" value="6-PHOSPHOGLUCONOLACTONASE"/>
    <property type="match status" value="1"/>
</dbReference>
<name>A0A059FWU0_9PROT</name>
<comment type="caution">
    <text evidence="9">The sequence shown here is derived from an EMBL/GenBank/DDBJ whole genome shotgun (WGS) entry which is preliminary data.</text>
</comment>
<dbReference type="Pfam" id="PF01182">
    <property type="entry name" value="Glucosamine_iso"/>
    <property type="match status" value="1"/>
</dbReference>
<dbReference type="GO" id="GO:0005975">
    <property type="term" value="P:carbohydrate metabolic process"/>
    <property type="evidence" value="ECO:0007669"/>
    <property type="project" value="UniProtKB-UniRule"/>
</dbReference>
<comment type="pathway">
    <text evidence="3 7">Carbohydrate degradation; pentose phosphate pathway; D-ribulose 5-phosphate from D-glucose 6-phosphate (oxidative stage): step 2/3.</text>
</comment>
<evidence type="ECO:0000256" key="5">
    <source>
        <dbReference type="ARBA" id="ARBA00013198"/>
    </source>
</evidence>
<dbReference type="InterPro" id="IPR006148">
    <property type="entry name" value="Glc/Gal-6P_isomerase"/>
</dbReference>
<proteinExistence type="inferred from homology"/>
<reference evidence="9 10" key="1">
    <citation type="submission" date="2013-04" db="EMBL/GenBank/DDBJ databases">
        <title>Hyphomonas hirschiana VP5 Genome Sequencing.</title>
        <authorList>
            <person name="Lai Q."/>
            <person name="Shao Z."/>
        </authorList>
    </citation>
    <scope>NUCLEOTIDE SEQUENCE [LARGE SCALE GENOMIC DNA]</scope>
    <source>
        <strain evidence="9 10">VP5</strain>
    </source>
</reference>
<keyword evidence="10" id="KW-1185">Reference proteome</keyword>
<comment type="similarity">
    <text evidence="4 7">Belongs to the glucosamine/galactosamine-6-phosphate isomerase family. 6-phosphogluconolactonase subfamily.</text>
</comment>
<evidence type="ECO:0000313" key="10">
    <source>
        <dbReference type="Proteomes" id="UP000025061"/>
    </source>
</evidence>
<dbReference type="NCBIfam" id="TIGR01198">
    <property type="entry name" value="pgl"/>
    <property type="match status" value="1"/>
</dbReference>
<dbReference type="PANTHER" id="PTHR11054">
    <property type="entry name" value="6-PHOSPHOGLUCONOLACTONASE"/>
    <property type="match status" value="1"/>
</dbReference>
<dbReference type="EMBL" id="ARYI01000005">
    <property type="protein sequence ID" value="KCZ95144.1"/>
    <property type="molecule type" value="Genomic_DNA"/>
</dbReference>
<evidence type="ECO:0000313" key="9">
    <source>
        <dbReference type="EMBL" id="KCZ95144.1"/>
    </source>
</evidence>